<dbReference type="Gene3D" id="2.40.10.10">
    <property type="entry name" value="Trypsin-like serine proteases"/>
    <property type="match status" value="2"/>
</dbReference>
<feature type="domain" description="Peptidase S1" evidence="1">
    <location>
        <begin position="3"/>
        <end position="209"/>
    </location>
</feature>
<dbReference type="SMART" id="SM00020">
    <property type="entry name" value="Tryp_SPc"/>
    <property type="match status" value="1"/>
</dbReference>
<dbReference type="InterPro" id="IPR009003">
    <property type="entry name" value="Peptidase_S1_PA"/>
</dbReference>
<dbReference type="InterPro" id="IPR018114">
    <property type="entry name" value="TRYPSIN_HIS"/>
</dbReference>
<name>A0A6J4N7M5_9ACTN</name>
<reference evidence="2" key="1">
    <citation type="submission" date="2020-02" db="EMBL/GenBank/DDBJ databases">
        <authorList>
            <person name="Meier V. D."/>
        </authorList>
    </citation>
    <scope>NUCLEOTIDE SEQUENCE</scope>
    <source>
        <strain evidence="2">AVDCRST_MAG60</strain>
    </source>
</reference>
<dbReference type="GO" id="GO:0004252">
    <property type="term" value="F:serine-type endopeptidase activity"/>
    <property type="evidence" value="ECO:0007669"/>
    <property type="project" value="InterPro"/>
</dbReference>
<dbReference type="EMBL" id="CADCUN010000089">
    <property type="protein sequence ID" value="CAA9380216.1"/>
    <property type="molecule type" value="Genomic_DNA"/>
</dbReference>
<dbReference type="PROSITE" id="PS00134">
    <property type="entry name" value="TRYPSIN_HIS"/>
    <property type="match status" value="1"/>
</dbReference>
<dbReference type="InterPro" id="IPR033116">
    <property type="entry name" value="TRYPSIN_SER"/>
</dbReference>
<accession>A0A6J4N7M5</accession>
<protein>
    <recommendedName>
        <fullName evidence="1">Peptidase S1 domain-containing protein</fullName>
    </recommendedName>
</protein>
<dbReference type="InterPro" id="IPR043504">
    <property type="entry name" value="Peptidase_S1_PA_chymotrypsin"/>
</dbReference>
<dbReference type="InterPro" id="IPR001254">
    <property type="entry name" value="Trypsin_dom"/>
</dbReference>
<dbReference type="Pfam" id="PF00089">
    <property type="entry name" value="Trypsin"/>
    <property type="match status" value="1"/>
</dbReference>
<gene>
    <name evidence="2" type="ORF">AVDCRST_MAG60-825</name>
</gene>
<organism evidence="2">
    <name type="scientific">uncultured Nocardioides sp</name>
    <dbReference type="NCBI Taxonomy" id="198441"/>
    <lineage>
        <taxon>Bacteria</taxon>
        <taxon>Bacillati</taxon>
        <taxon>Actinomycetota</taxon>
        <taxon>Actinomycetes</taxon>
        <taxon>Propionibacteriales</taxon>
        <taxon>Nocardioidaceae</taxon>
        <taxon>Nocardioides</taxon>
        <taxon>environmental samples</taxon>
    </lineage>
</organism>
<dbReference type="GO" id="GO:0006508">
    <property type="term" value="P:proteolysis"/>
    <property type="evidence" value="ECO:0007669"/>
    <property type="project" value="InterPro"/>
</dbReference>
<evidence type="ECO:0000313" key="2">
    <source>
        <dbReference type="EMBL" id="CAA9380216.1"/>
    </source>
</evidence>
<proteinExistence type="predicted"/>
<sequence length="226" mass="23876">MLTDTVFLTAGHCVTLDDEGTLADSARVYFEQDVDAVEGYPTSGGITAGTLHSYGYEGLGNLPQSRDVGLVILDQPVTTVYPEITDYASLAAARTLDTYGTGIDARVNLTGYGVQNANKNNTIAARERLQAETFIIGGRNPRFKSRFNVQLASNPGGGRGGTCFGDSGGPVLLDDTDIVVAVNSFVLNGNCAGQGFGYRTDQRAVINWILGNAGGEAEEIDIVRIS</sequence>
<evidence type="ECO:0000259" key="1">
    <source>
        <dbReference type="SMART" id="SM00020"/>
    </source>
</evidence>
<dbReference type="AlphaFoldDB" id="A0A6J4N7M5"/>
<dbReference type="PROSITE" id="PS00135">
    <property type="entry name" value="TRYPSIN_SER"/>
    <property type="match status" value="1"/>
</dbReference>
<dbReference type="SUPFAM" id="SSF50494">
    <property type="entry name" value="Trypsin-like serine proteases"/>
    <property type="match status" value="1"/>
</dbReference>